<dbReference type="PROSITE" id="PS00108">
    <property type="entry name" value="PROTEIN_KINASE_ST"/>
    <property type="match status" value="1"/>
</dbReference>
<accession>A0AAU9MKN4</accession>
<dbReference type="PROSITE" id="PS50011">
    <property type="entry name" value="PROTEIN_KINASE_DOM"/>
    <property type="match status" value="1"/>
</dbReference>
<dbReference type="GO" id="GO:0007165">
    <property type="term" value="P:signal transduction"/>
    <property type="evidence" value="ECO:0007669"/>
    <property type="project" value="TreeGrafter"/>
</dbReference>
<dbReference type="SUPFAM" id="SSF56112">
    <property type="entry name" value="Protein kinase-like (PK-like)"/>
    <property type="match status" value="1"/>
</dbReference>
<organism evidence="2 3">
    <name type="scientific">Lactuca virosa</name>
    <dbReference type="NCBI Taxonomy" id="75947"/>
    <lineage>
        <taxon>Eukaryota</taxon>
        <taxon>Viridiplantae</taxon>
        <taxon>Streptophyta</taxon>
        <taxon>Embryophyta</taxon>
        <taxon>Tracheophyta</taxon>
        <taxon>Spermatophyta</taxon>
        <taxon>Magnoliopsida</taxon>
        <taxon>eudicotyledons</taxon>
        <taxon>Gunneridae</taxon>
        <taxon>Pentapetalae</taxon>
        <taxon>asterids</taxon>
        <taxon>campanulids</taxon>
        <taxon>Asterales</taxon>
        <taxon>Asteraceae</taxon>
        <taxon>Cichorioideae</taxon>
        <taxon>Cichorieae</taxon>
        <taxon>Lactucinae</taxon>
        <taxon>Lactuca</taxon>
    </lineage>
</organism>
<dbReference type="Proteomes" id="UP001157418">
    <property type="component" value="Unassembled WGS sequence"/>
</dbReference>
<evidence type="ECO:0000259" key="1">
    <source>
        <dbReference type="PROSITE" id="PS50011"/>
    </source>
</evidence>
<protein>
    <recommendedName>
        <fullName evidence="1">Protein kinase domain-containing protein</fullName>
    </recommendedName>
</protein>
<dbReference type="PANTHER" id="PTHR48011">
    <property type="entry name" value="CCR4-NOT TRANSCRIPTIONAL COMPLEX SUBUNIT CAF120-RELATED"/>
    <property type="match status" value="1"/>
</dbReference>
<gene>
    <name evidence="2" type="ORF">LVIROSA_LOCUS12363</name>
</gene>
<dbReference type="GO" id="GO:0005524">
    <property type="term" value="F:ATP binding"/>
    <property type="evidence" value="ECO:0007669"/>
    <property type="project" value="InterPro"/>
</dbReference>
<dbReference type="InterPro" id="IPR011009">
    <property type="entry name" value="Kinase-like_dom_sf"/>
</dbReference>
<keyword evidence="3" id="KW-1185">Reference proteome</keyword>
<comment type="caution">
    <text evidence="2">The sequence shown here is derived from an EMBL/GenBank/DDBJ whole genome shotgun (WGS) entry which is preliminary data.</text>
</comment>
<proteinExistence type="predicted"/>
<dbReference type="EMBL" id="CAKMRJ010002223">
    <property type="protein sequence ID" value="CAH1425208.1"/>
    <property type="molecule type" value="Genomic_DNA"/>
</dbReference>
<feature type="domain" description="Protein kinase" evidence="1">
    <location>
        <begin position="1"/>
        <end position="95"/>
    </location>
</feature>
<evidence type="ECO:0000313" key="2">
    <source>
        <dbReference type="EMBL" id="CAH1425208.1"/>
    </source>
</evidence>
<dbReference type="InterPro" id="IPR008271">
    <property type="entry name" value="Ser/Thr_kinase_AS"/>
</dbReference>
<dbReference type="AlphaFoldDB" id="A0AAU9MKN4"/>
<dbReference type="InterPro" id="IPR052751">
    <property type="entry name" value="Plant_MAPKKK"/>
</dbReference>
<evidence type="ECO:0000313" key="3">
    <source>
        <dbReference type="Proteomes" id="UP001157418"/>
    </source>
</evidence>
<dbReference type="PANTHER" id="PTHR48011:SF76">
    <property type="entry name" value="MITOGEN-ACTIVATED PROTEIN KINASE KINASE KINASE 15"/>
    <property type="match status" value="1"/>
</dbReference>
<dbReference type="GO" id="GO:0004672">
    <property type="term" value="F:protein kinase activity"/>
    <property type="evidence" value="ECO:0007669"/>
    <property type="project" value="InterPro"/>
</dbReference>
<sequence length="95" mass="10363">MECVVDGKISDVIKKQGRPLDESLIQSCTHQILLGLDHIHCNNLVHCDIKCRNLLVCKDGVKIGDLVCEKMVGNNGATTSQLSDTSVFMAPEVII</sequence>
<name>A0AAU9MKN4_9ASTR</name>
<dbReference type="Pfam" id="PF00069">
    <property type="entry name" value="Pkinase"/>
    <property type="match status" value="1"/>
</dbReference>
<dbReference type="InterPro" id="IPR000719">
    <property type="entry name" value="Prot_kinase_dom"/>
</dbReference>
<dbReference type="Gene3D" id="1.10.510.10">
    <property type="entry name" value="Transferase(Phosphotransferase) domain 1"/>
    <property type="match status" value="1"/>
</dbReference>
<reference evidence="2 3" key="1">
    <citation type="submission" date="2022-01" db="EMBL/GenBank/DDBJ databases">
        <authorList>
            <person name="Xiong W."/>
            <person name="Schranz E."/>
        </authorList>
    </citation>
    <scope>NUCLEOTIDE SEQUENCE [LARGE SCALE GENOMIC DNA]</scope>
</reference>